<dbReference type="PROSITE" id="PS50828">
    <property type="entry name" value="SMR"/>
    <property type="match status" value="1"/>
</dbReference>
<keyword evidence="1" id="KW-0175">Coiled coil</keyword>
<evidence type="ECO:0000256" key="2">
    <source>
        <dbReference type="SAM" id="MobiDB-lite"/>
    </source>
</evidence>
<dbReference type="PANTHER" id="PTHR46535">
    <property type="entry name" value="NEDD4-BINDING PROTEIN 2"/>
    <property type="match status" value="1"/>
</dbReference>
<dbReference type="SUPFAM" id="SSF52540">
    <property type="entry name" value="P-loop containing nucleoside triphosphate hydrolases"/>
    <property type="match status" value="1"/>
</dbReference>
<evidence type="ECO:0000313" key="5">
    <source>
        <dbReference type="WBParaSite" id="MCU_005110-RA"/>
    </source>
</evidence>
<dbReference type="WBParaSite" id="MCU_005110-RA">
    <property type="protein sequence ID" value="MCU_005110-RA"/>
    <property type="gene ID" value="MCU_005110"/>
</dbReference>
<dbReference type="AlphaFoldDB" id="A0A5K3F2V2"/>
<protein>
    <submittedName>
        <fullName evidence="5 6">Smr domain-containing protein</fullName>
    </submittedName>
</protein>
<dbReference type="PROSITE" id="PS51140">
    <property type="entry name" value="CUE"/>
    <property type="match status" value="1"/>
</dbReference>
<reference evidence="5 6" key="1">
    <citation type="submission" date="2019-11" db="UniProtKB">
        <authorList>
            <consortium name="WormBaseParasite"/>
        </authorList>
    </citation>
    <scope>IDENTIFICATION</scope>
</reference>
<dbReference type="GO" id="GO:0004519">
    <property type="term" value="F:endonuclease activity"/>
    <property type="evidence" value="ECO:0007669"/>
    <property type="project" value="TreeGrafter"/>
</dbReference>
<dbReference type="InterPro" id="IPR036063">
    <property type="entry name" value="Smr_dom_sf"/>
</dbReference>
<dbReference type="Pfam" id="PF13671">
    <property type="entry name" value="AAA_33"/>
    <property type="match status" value="1"/>
</dbReference>
<dbReference type="PANTHER" id="PTHR46535:SF1">
    <property type="entry name" value="NEDD4-BINDING PROTEIN 2"/>
    <property type="match status" value="1"/>
</dbReference>
<dbReference type="Gene3D" id="3.40.50.300">
    <property type="entry name" value="P-loop containing nucleotide triphosphate hydrolases"/>
    <property type="match status" value="1"/>
</dbReference>
<evidence type="ECO:0000256" key="1">
    <source>
        <dbReference type="SAM" id="Coils"/>
    </source>
</evidence>
<feature type="domain" description="CUE" evidence="4">
    <location>
        <begin position="282"/>
        <end position="325"/>
    </location>
</feature>
<feature type="coiled-coil region" evidence="1">
    <location>
        <begin position="689"/>
        <end position="716"/>
    </location>
</feature>
<dbReference type="SUPFAM" id="SSF160443">
    <property type="entry name" value="SMR domain-like"/>
    <property type="match status" value="1"/>
</dbReference>
<feature type="domain" description="Smr" evidence="3">
    <location>
        <begin position="786"/>
        <end position="887"/>
    </location>
</feature>
<dbReference type="Gene3D" id="3.30.1370.110">
    <property type="match status" value="1"/>
</dbReference>
<dbReference type="InterPro" id="IPR027417">
    <property type="entry name" value="P-loop_NTPase"/>
</dbReference>
<proteinExistence type="predicted"/>
<dbReference type="InterPro" id="IPR052772">
    <property type="entry name" value="Endo/PolyKinase_Domain-Protein"/>
</dbReference>
<sequence>MSLPSRATKRSKWPRSRNPGVTCVKPKVALTSAYTPLLQLERRMSEVVSGQGVTVNGLLILMRGLPGSGKTRLANRLASCYPSMTSVVSLDNHFGKWLPGTSPAPTASDLADAQAACKQLAWSAMQNGVRFVIVDNENLRYSDMLPYASEALKNNYEVHFLEPDNQWRYSSRALSRKNRRGLTEKQMESLLEQFERFCTAEDFVAALASRKSTSCKTPKVSLQNDFQLQNNVSFDQEPPIRTDPGDVMSPNDLTASLLKSLRVADSEDSSIQVNGWSQPQTPTDGVLEQLQEMFPHLHLSFLQELVNLTDGDFEYAAAIAAENEHQPVLEACEKRGVLPLNPPTSVDDSNPDEPEKLPGEDGLADNVPVLVPTKPPEKKFQVEKEFPPIQLSRRFLKSTYDLYAVELGLPKLMIDFDELPEEVFSEWIPEKNISQQILLSFLNQLGCFQRRVKNKAVKQPLKGSAVSAHLIGQINVNNPNTPDLESVIIEESAVRLSVEEQRKHFEMPHAQEALQTLVQQHPGIDREIIMETLVRCGYDFDAATACLVAGILDMTSFSEASSTSEFKASSSKFVAKPAGEQTPQKPNEENLSLKEILEEGQAIRRSVADQAKNTQKLAVQLTLHRLAGRFPSFTKPYLVELLVQFDYDEEKLLNYLETEGYDPLPVPPLIPQATTDGRTTSNNSTILPVDDAMQSLQLLEAEIADIRENMSNLKDIMSKAYRTHSHPGVIAFYNDELRKLRLRLDHRLDLCSDLRVTIGSQKHAAENSNAEKQDSRGVARQWLSFIDLHGLDLRRAMHALRRRLTLLESSHAPPGTPLPPGGQTLPNSWLPKRLTIVTGWGSKALSLANQKPYSILRQNVLNYLRTSGYSFVETPYLGCGCFEVQLGTRKRQL</sequence>
<feature type="region of interest" description="Disordered" evidence="2">
    <location>
        <begin position="339"/>
        <end position="366"/>
    </location>
</feature>
<dbReference type="InterPro" id="IPR002625">
    <property type="entry name" value="Smr_dom"/>
</dbReference>
<organism evidence="5">
    <name type="scientific">Mesocestoides corti</name>
    <name type="common">Flatworm</name>
    <dbReference type="NCBI Taxonomy" id="53468"/>
    <lineage>
        <taxon>Eukaryota</taxon>
        <taxon>Metazoa</taxon>
        <taxon>Spiralia</taxon>
        <taxon>Lophotrochozoa</taxon>
        <taxon>Platyhelminthes</taxon>
        <taxon>Cestoda</taxon>
        <taxon>Eucestoda</taxon>
        <taxon>Cyclophyllidea</taxon>
        <taxon>Mesocestoididae</taxon>
        <taxon>Mesocestoides</taxon>
    </lineage>
</organism>
<dbReference type="InterPro" id="IPR003892">
    <property type="entry name" value="CUE"/>
</dbReference>
<evidence type="ECO:0000259" key="3">
    <source>
        <dbReference type="PROSITE" id="PS50828"/>
    </source>
</evidence>
<dbReference type="GO" id="GO:0043130">
    <property type="term" value="F:ubiquitin binding"/>
    <property type="evidence" value="ECO:0007669"/>
    <property type="project" value="InterPro"/>
</dbReference>
<name>A0A5K3F2V2_MESCO</name>
<dbReference type="CDD" id="cd14279">
    <property type="entry name" value="CUE"/>
    <property type="match status" value="2"/>
</dbReference>
<dbReference type="WBParaSite" id="MCU_005110-RB">
    <property type="protein sequence ID" value="MCU_005110-RB"/>
    <property type="gene ID" value="MCU_005110"/>
</dbReference>
<evidence type="ECO:0000313" key="6">
    <source>
        <dbReference type="WBParaSite" id="MCU_005110-RB"/>
    </source>
</evidence>
<accession>A0A5K3F2V2</accession>
<evidence type="ECO:0000259" key="4">
    <source>
        <dbReference type="PROSITE" id="PS51140"/>
    </source>
</evidence>
<dbReference type="GO" id="GO:0005634">
    <property type="term" value="C:nucleus"/>
    <property type="evidence" value="ECO:0007669"/>
    <property type="project" value="TreeGrafter"/>
</dbReference>